<dbReference type="Proteomes" id="UP000244956">
    <property type="component" value="Unassembled WGS sequence"/>
</dbReference>
<dbReference type="InterPro" id="IPR001296">
    <property type="entry name" value="Glyco_trans_1"/>
</dbReference>
<organism evidence="2 3">
    <name type="scientific">Marinilabilia rubra</name>
    <dbReference type="NCBI Taxonomy" id="2162893"/>
    <lineage>
        <taxon>Bacteria</taxon>
        <taxon>Pseudomonadati</taxon>
        <taxon>Bacteroidota</taxon>
        <taxon>Bacteroidia</taxon>
        <taxon>Marinilabiliales</taxon>
        <taxon>Marinilabiliaceae</taxon>
        <taxon>Marinilabilia</taxon>
    </lineage>
</organism>
<dbReference type="Pfam" id="PF00534">
    <property type="entry name" value="Glycos_transf_1"/>
    <property type="match status" value="1"/>
</dbReference>
<dbReference type="OrthoDB" id="9771846at2"/>
<protein>
    <submittedName>
        <fullName evidence="2">Glycosyl transferase</fullName>
    </submittedName>
</protein>
<proteinExistence type="predicted"/>
<keyword evidence="2" id="KW-0808">Transferase</keyword>
<sequence length="408" mass="48155">MSSQPSILFLLPVAFLQKPDEPGFQVQTQNFRTTFEFVLPELVRQGMDVVLVSLSNTETQLGNGRQYMQQSGLDQQCRYWFFKRSMGRGKLFPQLIQFLLNLKQLSRILHHSNVKLLYGYNDVGTLYGVILKTFFRFKLAYDMRGNRVNEMAVQGAPQWRVSFYRKIRNLCLRKSDVVLTVSKDCYDLPNEKHHLRKYNFFDEKKFWYDTGIARAMRSEMGLDNRFVFVYSGTDKYYQMVPHMVEFFAEFLKVRPDAYFMINLPVKSQRFIDELKKRKVPDSAWGMNYLDQQTLNEYQMIADVAFLIREDLPLNHEAFPTKFSEYLASGVPVLITPHVHTLKDLVDEHQLGEIWQESEPIDSIQKRLLKYQENQEVKERCARFARKELSWQRKAAWLAENLIAVTHEA</sequence>
<evidence type="ECO:0000313" key="3">
    <source>
        <dbReference type="Proteomes" id="UP000244956"/>
    </source>
</evidence>
<comment type="caution">
    <text evidence="2">The sequence shown here is derived from an EMBL/GenBank/DDBJ whole genome shotgun (WGS) entry which is preliminary data.</text>
</comment>
<dbReference type="Gene3D" id="3.40.50.2000">
    <property type="entry name" value="Glycogen Phosphorylase B"/>
    <property type="match status" value="2"/>
</dbReference>
<name>A0A2U2BB88_9BACT</name>
<evidence type="ECO:0000259" key="1">
    <source>
        <dbReference type="Pfam" id="PF00534"/>
    </source>
</evidence>
<keyword evidence="3" id="KW-1185">Reference proteome</keyword>
<dbReference type="RefSeq" id="WP_109263375.1">
    <property type="nucleotide sequence ID" value="NZ_QEWP01000003.1"/>
</dbReference>
<dbReference type="EMBL" id="QEWP01000003">
    <property type="protein sequence ID" value="PWE00335.1"/>
    <property type="molecule type" value="Genomic_DNA"/>
</dbReference>
<gene>
    <name evidence="2" type="ORF">DDZ16_05185</name>
</gene>
<evidence type="ECO:0000313" key="2">
    <source>
        <dbReference type="EMBL" id="PWE00335.1"/>
    </source>
</evidence>
<feature type="domain" description="Glycosyl transferase family 1" evidence="1">
    <location>
        <begin position="223"/>
        <end position="386"/>
    </location>
</feature>
<reference evidence="2 3" key="1">
    <citation type="submission" date="2018-05" db="EMBL/GenBank/DDBJ databases">
        <title>Marinilabilia rubrum sp. nov., isolated from saltern sediment.</title>
        <authorList>
            <person name="Zhang R."/>
        </authorList>
    </citation>
    <scope>NUCLEOTIDE SEQUENCE [LARGE SCALE GENOMIC DNA]</scope>
    <source>
        <strain evidence="2 3">WTE16</strain>
    </source>
</reference>
<dbReference type="AlphaFoldDB" id="A0A2U2BB88"/>
<dbReference type="PANTHER" id="PTHR12526">
    <property type="entry name" value="GLYCOSYLTRANSFERASE"/>
    <property type="match status" value="1"/>
</dbReference>
<dbReference type="SUPFAM" id="SSF53756">
    <property type="entry name" value="UDP-Glycosyltransferase/glycogen phosphorylase"/>
    <property type="match status" value="1"/>
</dbReference>
<dbReference type="GO" id="GO:0016757">
    <property type="term" value="F:glycosyltransferase activity"/>
    <property type="evidence" value="ECO:0007669"/>
    <property type="project" value="InterPro"/>
</dbReference>
<accession>A0A2U2BB88</accession>